<proteinExistence type="predicted"/>
<reference evidence="1" key="1">
    <citation type="submission" date="2014-11" db="EMBL/GenBank/DDBJ databases">
        <authorList>
            <person name="Amaro Gonzalez C."/>
        </authorList>
    </citation>
    <scope>NUCLEOTIDE SEQUENCE</scope>
</reference>
<sequence>MQVTLVHSIPFSYTFNITYIFFTLVL</sequence>
<dbReference type="EMBL" id="GBXM01096217">
    <property type="protein sequence ID" value="JAH12360.1"/>
    <property type="molecule type" value="Transcribed_RNA"/>
</dbReference>
<dbReference type="AlphaFoldDB" id="A0A0E9Q7Q8"/>
<accession>A0A0E9Q7Q8</accession>
<organism evidence="1">
    <name type="scientific">Anguilla anguilla</name>
    <name type="common">European freshwater eel</name>
    <name type="synonym">Muraena anguilla</name>
    <dbReference type="NCBI Taxonomy" id="7936"/>
    <lineage>
        <taxon>Eukaryota</taxon>
        <taxon>Metazoa</taxon>
        <taxon>Chordata</taxon>
        <taxon>Craniata</taxon>
        <taxon>Vertebrata</taxon>
        <taxon>Euteleostomi</taxon>
        <taxon>Actinopterygii</taxon>
        <taxon>Neopterygii</taxon>
        <taxon>Teleostei</taxon>
        <taxon>Anguilliformes</taxon>
        <taxon>Anguillidae</taxon>
        <taxon>Anguilla</taxon>
    </lineage>
</organism>
<name>A0A0E9Q7Q8_ANGAN</name>
<evidence type="ECO:0000313" key="1">
    <source>
        <dbReference type="EMBL" id="JAH12360.1"/>
    </source>
</evidence>
<reference evidence="1" key="2">
    <citation type="journal article" date="2015" name="Fish Shellfish Immunol.">
        <title>Early steps in the European eel (Anguilla anguilla)-Vibrio vulnificus interaction in the gills: Role of the RtxA13 toxin.</title>
        <authorList>
            <person name="Callol A."/>
            <person name="Pajuelo D."/>
            <person name="Ebbesson L."/>
            <person name="Teles M."/>
            <person name="MacKenzie S."/>
            <person name="Amaro C."/>
        </authorList>
    </citation>
    <scope>NUCLEOTIDE SEQUENCE</scope>
</reference>
<protein>
    <submittedName>
        <fullName evidence="1">Uncharacterized protein</fullName>
    </submittedName>
</protein>